<feature type="active site" evidence="9">
    <location>
        <position position="258"/>
    </location>
</feature>
<evidence type="ECO:0000256" key="1">
    <source>
        <dbReference type="ARBA" id="ARBA00005184"/>
    </source>
</evidence>
<evidence type="ECO:0000313" key="13">
    <source>
        <dbReference type="EMBL" id="THG18080.1"/>
    </source>
</evidence>
<evidence type="ECO:0000256" key="10">
    <source>
        <dbReference type="RuleBase" id="RU000589"/>
    </source>
</evidence>
<comment type="similarity">
    <text evidence="3">In the C-terminal section; belongs to the pectinesterase family.</text>
</comment>
<organism evidence="13 14">
    <name type="scientific">Camellia sinensis var. sinensis</name>
    <name type="common">China tea</name>
    <dbReference type="NCBI Taxonomy" id="542762"/>
    <lineage>
        <taxon>Eukaryota</taxon>
        <taxon>Viridiplantae</taxon>
        <taxon>Streptophyta</taxon>
        <taxon>Embryophyta</taxon>
        <taxon>Tracheophyta</taxon>
        <taxon>Spermatophyta</taxon>
        <taxon>Magnoliopsida</taxon>
        <taxon>eudicotyledons</taxon>
        <taxon>Gunneridae</taxon>
        <taxon>Pentapetalae</taxon>
        <taxon>asterids</taxon>
        <taxon>Ericales</taxon>
        <taxon>Theaceae</taxon>
        <taxon>Camellia</taxon>
    </lineage>
</organism>
<dbReference type="PROSITE" id="PS00503">
    <property type="entry name" value="PECTINESTERASE_2"/>
    <property type="match status" value="1"/>
</dbReference>
<name>A0A4S4EN28_CAMSN</name>
<evidence type="ECO:0000256" key="4">
    <source>
        <dbReference type="ARBA" id="ARBA00013229"/>
    </source>
</evidence>
<evidence type="ECO:0000256" key="8">
    <source>
        <dbReference type="ARBA" id="ARBA00047928"/>
    </source>
</evidence>
<evidence type="ECO:0000256" key="5">
    <source>
        <dbReference type="ARBA" id="ARBA00022801"/>
    </source>
</evidence>
<evidence type="ECO:0000259" key="11">
    <source>
        <dbReference type="Pfam" id="PF01095"/>
    </source>
</evidence>
<dbReference type="InterPro" id="IPR006501">
    <property type="entry name" value="Pectinesterase_inhib_dom"/>
</dbReference>
<feature type="domain" description="Pectinesterase inhibitor" evidence="12">
    <location>
        <begin position="4"/>
        <end position="73"/>
    </location>
</feature>
<dbReference type="GO" id="GO:0042545">
    <property type="term" value="P:cell wall modification"/>
    <property type="evidence" value="ECO:0007669"/>
    <property type="project" value="UniProtKB-UniRule"/>
</dbReference>
<evidence type="ECO:0000256" key="7">
    <source>
        <dbReference type="ARBA" id="ARBA00023316"/>
    </source>
</evidence>
<feature type="domain" description="Pectinesterase catalytic" evidence="11">
    <location>
        <begin position="279"/>
        <end position="363"/>
    </location>
</feature>
<comment type="catalytic activity">
    <reaction evidence="8 10">
        <text>[(1-&gt;4)-alpha-D-galacturonosyl methyl ester](n) + n H2O = [(1-&gt;4)-alpha-D-galacturonosyl](n) + n methanol + n H(+)</text>
        <dbReference type="Rhea" id="RHEA:22380"/>
        <dbReference type="Rhea" id="RHEA-COMP:14570"/>
        <dbReference type="Rhea" id="RHEA-COMP:14573"/>
        <dbReference type="ChEBI" id="CHEBI:15377"/>
        <dbReference type="ChEBI" id="CHEBI:15378"/>
        <dbReference type="ChEBI" id="CHEBI:17790"/>
        <dbReference type="ChEBI" id="CHEBI:140522"/>
        <dbReference type="ChEBI" id="CHEBI:140523"/>
        <dbReference type="EC" id="3.1.1.11"/>
    </reaction>
</comment>
<dbReference type="UniPathway" id="UPA00545">
    <property type="reaction ID" value="UER00823"/>
</dbReference>
<gene>
    <name evidence="13" type="ORF">TEA_024722</name>
</gene>
<dbReference type="PANTHER" id="PTHR31707">
    <property type="entry name" value="PECTINESTERASE"/>
    <property type="match status" value="1"/>
</dbReference>
<accession>A0A4S4EN28</accession>
<feature type="domain" description="Pectinesterase catalytic" evidence="11">
    <location>
        <begin position="136"/>
        <end position="204"/>
    </location>
</feature>
<evidence type="ECO:0000259" key="12">
    <source>
        <dbReference type="Pfam" id="PF04043"/>
    </source>
</evidence>
<dbReference type="STRING" id="542762.A0A4S4EN28"/>
<dbReference type="GO" id="GO:0045490">
    <property type="term" value="P:pectin catabolic process"/>
    <property type="evidence" value="ECO:0007669"/>
    <property type="project" value="UniProtKB-UniRule"/>
</dbReference>
<dbReference type="Pfam" id="PF04043">
    <property type="entry name" value="PMEI"/>
    <property type="match status" value="1"/>
</dbReference>
<dbReference type="InterPro" id="IPR011050">
    <property type="entry name" value="Pectin_lyase_fold/virulence"/>
</dbReference>
<comment type="caution">
    <text evidence="13">The sequence shown here is derived from an EMBL/GenBank/DDBJ whole genome shotgun (WGS) entry which is preliminary data.</text>
</comment>
<dbReference type="EMBL" id="SDRB02003249">
    <property type="protein sequence ID" value="THG18080.1"/>
    <property type="molecule type" value="Genomic_DNA"/>
</dbReference>
<dbReference type="InterPro" id="IPR035513">
    <property type="entry name" value="Invertase/methylesterase_inhib"/>
</dbReference>
<dbReference type="SUPFAM" id="SSF51126">
    <property type="entry name" value="Pectin lyase-like"/>
    <property type="match status" value="1"/>
</dbReference>
<comment type="pathway">
    <text evidence="1 10">Glycan metabolism; pectin degradation; 2-dehydro-3-deoxy-D-gluconate from pectin: step 1/5.</text>
</comment>
<keyword evidence="14" id="KW-1185">Reference proteome</keyword>
<evidence type="ECO:0000313" key="14">
    <source>
        <dbReference type="Proteomes" id="UP000306102"/>
    </source>
</evidence>
<evidence type="ECO:0000256" key="2">
    <source>
        <dbReference type="ARBA" id="ARBA00006027"/>
    </source>
</evidence>
<dbReference type="GO" id="GO:0030599">
    <property type="term" value="F:pectinesterase activity"/>
    <property type="evidence" value="ECO:0007669"/>
    <property type="project" value="UniProtKB-UniRule"/>
</dbReference>
<dbReference type="SUPFAM" id="SSF101148">
    <property type="entry name" value="Plant invertase/pectin methylesterase inhibitor"/>
    <property type="match status" value="1"/>
</dbReference>
<dbReference type="InterPro" id="IPR012334">
    <property type="entry name" value="Pectin_lyas_fold"/>
</dbReference>
<feature type="domain" description="Pectinesterase catalytic" evidence="11">
    <location>
        <begin position="231"/>
        <end position="274"/>
    </location>
</feature>
<dbReference type="AlphaFoldDB" id="A0A4S4EN28"/>
<evidence type="ECO:0000256" key="3">
    <source>
        <dbReference type="ARBA" id="ARBA00007786"/>
    </source>
</evidence>
<comment type="similarity">
    <text evidence="2">In the N-terminal section; belongs to the PMEI family.</text>
</comment>
<proteinExistence type="inferred from homology"/>
<keyword evidence="7" id="KW-0961">Cell wall biogenesis/degradation</keyword>
<dbReference type="EC" id="3.1.1.11" evidence="4 10"/>
<dbReference type="Proteomes" id="UP000306102">
    <property type="component" value="Unassembled WGS sequence"/>
</dbReference>
<evidence type="ECO:0000256" key="6">
    <source>
        <dbReference type="ARBA" id="ARBA00023085"/>
    </source>
</evidence>
<evidence type="ECO:0000256" key="9">
    <source>
        <dbReference type="PROSITE-ProRule" id="PRU10040"/>
    </source>
</evidence>
<dbReference type="Gene3D" id="1.20.140.40">
    <property type="entry name" value="Invertase/pectin methylesterase inhibitor family protein"/>
    <property type="match status" value="1"/>
</dbReference>
<reference evidence="13 14" key="1">
    <citation type="journal article" date="2018" name="Proc. Natl. Acad. Sci. U.S.A.">
        <title>Draft genome sequence of Camellia sinensis var. sinensis provides insights into the evolution of the tea genome and tea quality.</title>
        <authorList>
            <person name="Wei C."/>
            <person name="Yang H."/>
            <person name="Wang S."/>
            <person name="Zhao J."/>
            <person name="Liu C."/>
            <person name="Gao L."/>
            <person name="Xia E."/>
            <person name="Lu Y."/>
            <person name="Tai Y."/>
            <person name="She G."/>
            <person name="Sun J."/>
            <person name="Cao H."/>
            <person name="Tong W."/>
            <person name="Gao Q."/>
            <person name="Li Y."/>
            <person name="Deng W."/>
            <person name="Jiang X."/>
            <person name="Wang W."/>
            <person name="Chen Q."/>
            <person name="Zhang S."/>
            <person name="Li H."/>
            <person name="Wu J."/>
            <person name="Wang P."/>
            <person name="Li P."/>
            <person name="Shi C."/>
            <person name="Zheng F."/>
            <person name="Jian J."/>
            <person name="Huang B."/>
            <person name="Shan D."/>
            <person name="Shi M."/>
            <person name="Fang C."/>
            <person name="Yue Y."/>
            <person name="Li F."/>
            <person name="Li D."/>
            <person name="Wei S."/>
            <person name="Han B."/>
            <person name="Jiang C."/>
            <person name="Yin Y."/>
            <person name="Xia T."/>
            <person name="Zhang Z."/>
            <person name="Bennetzen J.L."/>
            <person name="Zhao S."/>
            <person name="Wan X."/>
        </authorList>
    </citation>
    <scope>NUCLEOTIDE SEQUENCE [LARGE SCALE GENOMIC DNA]</scope>
    <source>
        <strain evidence="14">cv. Shuchazao</strain>
        <tissue evidence="13">Leaf</tissue>
    </source>
</reference>
<dbReference type="InterPro" id="IPR033131">
    <property type="entry name" value="Pectinesterase_Asp_AS"/>
</dbReference>
<dbReference type="Gene3D" id="2.160.20.10">
    <property type="entry name" value="Single-stranded right-handed beta-helix, Pectin lyase-like"/>
    <property type="match status" value="2"/>
</dbReference>
<keyword evidence="6 10" id="KW-0063">Aspartyl esterase</keyword>
<protein>
    <recommendedName>
        <fullName evidence="4 10">Pectinesterase</fullName>
        <ecNumber evidence="4 10">3.1.1.11</ecNumber>
    </recommendedName>
</protein>
<keyword evidence="5 10" id="KW-0378">Hydrolase</keyword>
<dbReference type="GO" id="GO:0004857">
    <property type="term" value="F:enzyme inhibitor activity"/>
    <property type="evidence" value="ECO:0007669"/>
    <property type="project" value="InterPro"/>
</dbReference>
<dbReference type="Pfam" id="PF01095">
    <property type="entry name" value="Pectinesterase"/>
    <property type="match status" value="3"/>
</dbReference>
<sequence>MDFLSTSIHSIDSTDTLQSSQADDTHTLLSAIITNHQTCSDGLQTTTPSSSFQNNFLSPFENGNNLYSISLALFKYGYVPKTIKGRWLAERESMFSKSGHLGLKMSRQLRKVYESVSGRKLLQTSGGGQVKVNIMVIVNEGGSGNFTTISDAVAAAPNNTAANKGYFMIYVVGGVYEKYVSIAKSKQYLMIVGDGINKTTITGNHMGGLRIVLQQLVSLDPYHLDSMQGNDFEGYQDTLYTHSLTQFYRDCDIYGTVDFIFGNAAVVFQNCNVEQWHDTNVLGQPWKLYSRTVYMQSFLDSLINPAGWAVWSGTFALDTLYYAEYNNRGPGSSTANRVTWPGYHVINATDAVNFTVSNFISGNSGLPTTGVPYTGGLM</sequence>
<dbReference type="InterPro" id="IPR000070">
    <property type="entry name" value="Pectinesterase_cat"/>
</dbReference>